<comment type="caution">
    <text evidence="2">The sequence shown here is derived from an EMBL/GenBank/DDBJ whole genome shotgun (WGS) entry which is preliminary data.</text>
</comment>
<protein>
    <submittedName>
        <fullName evidence="2">Basic proline-rich protein-like</fullName>
    </submittedName>
</protein>
<organism evidence="2 3">
    <name type="scientific">Iris pallida</name>
    <name type="common">Sweet iris</name>
    <dbReference type="NCBI Taxonomy" id="29817"/>
    <lineage>
        <taxon>Eukaryota</taxon>
        <taxon>Viridiplantae</taxon>
        <taxon>Streptophyta</taxon>
        <taxon>Embryophyta</taxon>
        <taxon>Tracheophyta</taxon>
        <taxon>Spermatophyta</taxon>
        <taxon>Magnoliopsida</taxon>
        <taxon>Liliopsida</taxon>
        <taxon>Asparagales</taxon>
        <taxon>Iridaceae</taxon>
        <taxon>Iridoideae</taxon>
        <taxon>Irideae</taxon>
        <taxon>Iris</taxon>
    </lineage>
</organism>
<evidence type="ECO:0000313" key="3">
    <source>
        <dbReference type="Proteomes" id="UP001140949"/>
    </source>
</evidence>
<dbReference type="Proteomes" id="UP001140949">
    <property type="component" value="Unassembled WGS sequence"/>
</dbReference>
<name>A0AAX6G656_IRIPA</name>
<dbReference type="EMBL" id="JANAVB010022597">
    <property type="protein sequence ID" value="KAJ6823815.1"/>
    <property type="molecule type" value="Genomic_DNA"/>
</dbReference>
<gene>
    <name evidence="2" type="ORF">M6B38_129115</name>
    <name evidence="1" type="ORF">M6B38_236540</name>
</gene>
<reference evidence="2" key="1">
    <citation type="journal article" date="2023" name="GigaByte">
        <title>Genome assembly of the bearded iris, Iris pallida Lam.</title>
        <authorList>
            <person name="Bruccoleri R.E."/>
            <person name="Oakeley E.J."/>
            <person name="Faust A.M.E."/>
            <person name="Altorfer M."/>
            <person name="Dessus-Babus S."/>
            <person name="Burckhardt D."/>
            <person name="Oertli M."/>
            <person name="Naumann U."/>
            <person name="Petersen F."/>
            <person name="Wong J."/>
        </authorList>
    </citation>
    <scope>NUCLEOTIDE SEQUENCE</scope>
    <source>
        <strain evidence="2">GSM-AAB239-AS_SAM_17_03QT</strain>
    </source>
</reference>
<sequence>MIRTEMLILARWCYSSWLRRTSGVNGGKANSWCSIGWSEKYWCGSRGAAADVGNARSQLVGDWCALLVYMVYNYRERIV</sequence>
<keyword evidence="3" id="KW-1185">Reference proteome</keyword>
<proteinExistence type="predicted"/>
<evidence type="ECO:0000313" key="2">
    <source>
        <dbReference type="EMBL" id="KAJ6823815.1"/>
    </source>
</evidence>
<reference evidence="2" key="2">
    <citation type="submission" date="2023-04" db="EMBL/GenBank/DDBJ databases">
        <authorList>
            <person name="Bruccoleri R.E."/>
            <person name="Oakeley E.J."/>
            <person name="Faust A.-M."/>
            <person name="Dessus-Babus S."/>
            <person name="Altorfer M."/>
            <person name="Burckhardt D."/>
            <person name="Oertli M."/>
            <person name="Naumann U."/>
            <person name="Petersen F."/>
            <person name="Wong J."/>
        </authorList>
    </citation>
    <scope>NUCLEOTIDE SEQUENCE</scope>
    <source>
        <strain evidence="2">GSM-AAB239-AS_SAM_17_03QT</strain>
        <tissue evidence="2">Leaf</tissue>
    </source>
</reference>
<dbReference type="AlphaFoldDB" id="A0AAX6G656"/>
<evidence type="ECO:0000313" key="1">
    <source>
        <dbReference type="EMBL" id="KAJ6793522.1"/>
    </source>
</evidence>
<dbReference type="EMBL" id="JANAVB010042964">
    <property type="protein sequence ID" value="KAJ6793522.1"/>
    <property type="molecule type" value="Genomic_DNA"/>
</dbReference>
<accession>A0AAX6G656</accession>